<comment type="subcellular location">
    <subcellularLocation>
        <location evidence="2">Secreted</location>
        <location evidence="2">Extracellular space</location>
        <location evidence="2">Extracellular matrix</location>
    </subcellularLocation>
</comment>
<dbReference type="PROSITE" id="PS51450">
    <property type="entry name" value="LRR"/>
    <property type="match status" value="3"/>
</dbReference>
<dbReference type="GO" id="GO:0008083">
    <property type="term" value="F:growth factor activity"/>
    <property type="evidence" value="ECO:0007669"/>
    <property type="project" value="UniProtKB-KW"/>
</dbReference>
<dbReference type="InterPro" id="IPR043547">
    <property type="entry name" value="Mimecan/Epiphycan/Opticin"/>
</dbReference>
<evidence type="ECO:0000313" key="17">
    <source>
        <dbReference type="Proteomes" id="UP000472270"/>
    </source>
</evidence>
<dbReference type="Pfam" id="PF13855">
    <property type="entry name" value="LRR_8"/>
    <property type="match status" value="1"/>
</dbReference>
<gene>
    <name evidence="16" type="primary">LOC107712732</name>
</gene>
<evidence type="ECO:0000256" key="5">
    <source>
        <dbReference type="ARBA" id="ARBA00022525"/>
    </source>
</evidence>
<dbReference type="GO" id="GO:0005615">
    <property type="term" value="C:extracellular space"/>
    <property type="evidence" value="ECO:0007669"/>
    <property type="project" value="TreeGrafter"/>
</dbReference>
<sequence>MDLRILLFFVTVPWIFCEPARTSKVVPKHKGILKIVEDEELISESRIVMEAKKPKPIYFYFYFSELPTCLMCVCLTGSVYCEEVSPDLKGYCSPVGMSKSVNTSILCCFRATLRRIDLTGNLISEIEDGAFSKLNQLEELTLAENKLVKLPTLPAKLVSLNVNHNVLKTKGVKANIFKKLTRLAYLYLGDNGLEAVPPLPESLRVIHLHNNNITSLTDDTFCKGNNTNYIRYNMQEVRLDGNPITLAQHPNSFICLRALPIEHYK</sequence>
<evidence type="ECO:0000256" key="3">
    <source>
        <dbReference type="ARBA" id="ARBA00006912"/>
    </source>
</evidence>
<dbReference type="GO" id="GO:0060348">
    <property type="term" value="P:bone development"/>
    <property type="evidence" value="ECO:0007669"/>
    <property type="project" value="TreeGrafter"/>
</dbReference>
<evidence type="ECO:0000313" key="16">
    <source>
        <dbReference type="Ensembl" id="ENSSRHP00000084406.1"/>
    </source>
</evidence>
<dbReference type="Ensembl" id="ENSSRHT00000086686.1">
    <property type="protein sequence ID" value="ENSSRHP00000084406.1"/>
    <property type="gene ID" value="ENSSRHG00000041788.1"/>
</dbReference>
<keyword evidence="6" id="KW-0272">Extracellular matrix</keyword>
<protein>
    <recommendedName>
        <fullName evidence="4">Mimecan</fullName>
    </recommendedName>
    <alternativeName>
        <fullName evidence="14">Osteoglycin</fullName>
    </alternativeName>
</protein>
<keyword evidence="10" id="KW-0654">Proteoglycan</keyword>
<evidence type="ECO:0000256" key="8">
    <source>
        <dbReference type="ARBA" id="ARBA00022729"/>
    </source>
</evidence>
<dbReference type="SMART" id="SM00369">
    <property type="entry name" value="LRR_TYP"/>
    <property type="match status" value="4"/>
</dbReference>
<evidence type="ECO:0000256" key="15">
    <source>
        <dbReference type="SAM" id="SignalP"/>
    </source>
</evidence>
<dbReference type="AlphaFoldDB" id="A0A673M5D2"/>
<evidence type="ECO:0000256" key="14">
    <source>
        <dbReference type="ARBA" id="ARBA00031730"/>
    </source>
</evidence>
<dbReference type="PANTHER" id="PTHR46269">
    <property type="entry name" value="EPIPHYCAN-RELATED"/>
    <property type="match status" value="1"/>
</dbReference>
<dbReference type="Proteomes" id="UP000472270">
    <property type="component" value="Unassembled WGS sequence"/>
</dbReference>
<dbReference type="GO" id="GO:0031012">
    <property type="term" value="C:extracellular matrix"/>
    <property type="evidence" value="ECO:0007669"/>
    <property type="project" value="TreeGrafter"/>
</dbReference>
<dbReference type="Gene3D" id="3.80.10.10">
    <property type="entry name" value="Ribonuclease Inhibitor"/>
    <property type="match status" value="3"/>
</dbReference>
<dbReference type="Pfam" id="PF00560">
    <property type="entry name" value="LRR_1"/>
    <property type="match status" value="1"/>
</dbReference>
<evidence type="ECO:0000256" key="9">
    <source>
        <dbReference type="ARBA" id="ARBA00022737"/>
    </source>
</evidence>
<proteinExistence type="inferred from homology"/>
<keyword evidence="5" id="KW-0964">Secreted</keyword>
<evidence type="ECO:0000256" key="2">
    <source>
        <dbReference type="ARBA" id="ARBA00004498"/>
    </source>
</evidence>
<reference evidence="16" key="1">
    <citation type="submission" date="2025-08" db="UniProtKB">
        <authorList>
            <consortium name="Ensembl"/>
        </authorList>
    </citation>
    <scope>IDENTIFICATION</scope>
</reference>
<comment type="similarity">
    <text evidence="3">Belongs to the small leucine-rich proteoglycan (SLRP) family. SLRP class III subfamily.</text>
</comment>
<keyword evidence="12" id="KW-1015">Disulfide bond</keyword>
<name>A0A673M5D2_9TELE</name>
<organism evidence="16 17">
    <name type="scientific">Sinocyclocheilus rhinocerous</name>
    <dbReference type="NCBI Taxonomy" id="307959"/>
    <lineage>
        <taxon>Eukaryota</taxon>
        <taxon>Metazoa</taxon>
        <taxon>Chordata</taxon>
        <taxon>Craniata</taxon>
        <taxon>Vertebrata</taxon>
        <taxon>Euteleostomi</taxon>
        <taxon>Actinopterygii</taxon>
        <taxon>Neopterygii</taxon>
        <taxon>Teleostei</taxon>
        <taxon>Ostariophysi</taxon>
        <taxon>Cypriniformes</taxon>
        <taxon>Cyprinidae</taxon>
        <taxon>Cyprininae</taxon>
        <taxon>Sinocyclocheilus</taxon>
    </lineage>
</organism>
<evidence type="ECO:0000256" key="11">
    <source>
        <dbReference type="ARBA" id="ARBA00023030"/>
    </source>
</evidence>
<keyword evidence="13" id="KW-0325">Glycoprotein</keyword>
<reference evidence="16" key="2">
    <citation type="submission" date="2025-09" db="UniProtKB">
        <authorList>
            <consortium name="Ensembl"/>
        </authorList>
    </citation>
    <scope>IDENTIFICATION</scope>
</reference>
<keyword evidence="11" id="KW-0339">Growth factor</keyword>
<dbReference type="InterPro" id="IPR003591">
    <property type="entry name" value="Leu-rich_rpt_typical-subtyp"/>
</dbReference>
<dbReference type="PANTHER" id="PTHR46269:SF1">
    <property type="entry name" value="MIMECAN"/>
    <property type="match status" value="1"/>
</dbReference>
<dbReference type="InterPro" id="IPR032675">
    <property type="entry name" value="LRR_dom_sf"/>
</dbReference>
<evidence type="ECO:0000256" key="12">
    <source>
        <dbReference type="ARBA" id="ARBA00023157"/>
    </source>
</evidence>
<evidence type="ECO:0000256" key="13">
    <source>
        <dbReference type="ARBA" id="ARBA00023180"/>
    </source>
</evidence>
<evidence type="ECO:0000256" key="10">
    <source>
        <dbReference type="ARBA" id="ARBA00022974"/>
    </source>
</evidence>
<feature type="chain" id="PRO_5025480860" description="Mimecan" evidence="15">
    <location>
        <begin position="18"/>
        <end position="265"/>
    </location>
</feature>
<accession>A0A673M5D2</accession>
<dbReference type="InterPro" id="IPR001611">
    <property type="entry name" value="Leu-rich_rpt"/>
</dbReference>
<evidence type="ECO:0000256" key="1">
    <source>
        <dbReference type="ARBA" id="ARBA00003759"/>
    </source>
</evidence>
<keyword evidence="7" id="KW-0433">Leucine-rich repeat</keyword>
<evidence type="ECO:0000256" key="4">
    <source>
        <dbReference type="ARBA" id="ARBA00018423"/>
    </source>
</evidence>
<keyword evidence="9" id="KW-0677">Repeat</keyword>
<dbReference type="GO" id="GO:0061975">
    <property type="term" value="P:articular cartilage development"/>
    <property type="evidence" value="ECO:0007669"/>
    <property type="project" value="TreeGrafter"/>
</dbReference>
<keyword evidence="8 15" id="KW-0732">Signal</keyword>
<evidence type="ECO:0000256" key="7">
    <source>
        <dbReference type="ARBA" id="ARBA00022614"/>
    </source>
</evidence>
<evidence type="ECO:0000256" key="6">
    <source>
        <dbReference type="ARBA" id="ARBA00022530"/>
    </source>
</evidence>
<dbReference type="SUPFAM" id="SSF52058">
    <property type="entry name" value="L domain-like"/>
    <property type="match status" value="1"/>
</dbReference>
<keyword evidence="17" id="KW-1185">Reference proteome</keyword>
<feature type="signal peptide" evidence="15">
    <location>
        <begin position="1"/>
        <end position="17"/>
    </location>
</feature>
<comment type="function">
    <text evidence="1">Induces bone formation in conjunction with TGF-beta-1 or TGF-beta-2.</text>
</comment>